<dbReference type="Pfam" id="PF19303">
    <property type="entry name" value="Anticodon_3"/>
    <property type="match status" value="1"/>
</dbReference>
<dbReference type="CDD" id="cd00814">
    <property type="entry name" value="MetRS_core"/>
    <property type="match status" value="1"/>
</dbReference>
<keyword evidence="13 16" id="KW-0648">Protein biosynthesis</keyword>
<dbReference type="PANTHER" id="PTHR45765">
    <property type="entry name" value="METHIONINE--TRNA LIGASE"/>
    <property type="match status" value="1"/>
</dbReference>
<dbReference type="OrthoDB" id="5287293at2"/>
<reference evidence="19" key="1">
    <citation type="submission" date="2017-04" db="EMBL/GenBank/DDBJ databases">
        <authorList>
            <person name="Varghese N."/>
            <person name="Submissions S."/>
        </authorList>
    </citation>
    <scope>NUCLEOTIDE SEQUENCE [LARGE SCALE GENOMIC DNA]</scope>
    <source>
        <strain evidence="19">RKEM611</strain>
    </source>
</reference>
<evidence type="ECO:0000256" key="12">
    <source>
        <dbReference type="ARBA" id="ARBA00022884"/>
    </source>
</evidence>
<feature type="short sequence motif" description="'KMSKS' region" evidence="16">
    <location>
        <begin position="329"/>
        <end position="333"/>
    </location>
</feature>
<dbReference type="PANTHER" id="PTHR45765:SF1">
    <property type="entry name" value="METHIONINE--TRNA LIGASE, CYTOPLASMIC"/>
    <property type="match status" value="1"/>
</dbReference>
<dbReference type="InterPro" id="IPR001412">
    <property type="entry name" value="aa-tRNA-synth_I_CS"/>
</dbReference>
<dbReference type="Gene3D" id="2.20.28.20">
    <property type="entry name" value="Methionyl-tRNA synthetase, Zn-domain"/>
    <property type="match status" value="1"/>
</dbReference>
<dbReference type="EMBL" id="FWZT01000014">
    <property type="protein sequence ID" value="SMF46595.1"/>
    <property type="molecule type" value="Genomic_DNA"/>
</dbReference>
<evidence type="ECO:0000259" key="17">
    <source>
        <dbReference type="PROSITE" id="PS50886"/>
    </source>
</evidence>
<dbReference type="Pfam" id="PF01588">
    <property type="entry name" value="tRNA_bind"/>
    <property type="match status" value="1"/>
</dbReference>
<feature type="binding site" evidence="16">
    <location>
        <position position="145"/>
    </location>
    <ligand>
        <name>Zn(2+)</name>
        <dbReference type="ChEBI" id="CHEBI:29105"/>
    </ligand>
</feature>
<keyword evidence="19" id="KW-1185">Reference proteome</keyword>
<keyword evidence="5 16" id="KW-0963">Cytoplasm</keyword>
<dbReference type="SUPFAM" id="SSF47323">
    <property type="entry name" value="Anticodon-binding domain of a subclass of class I aminoacyl-tRNA synthetases"/>
    <property type="match status" value="1"/>
</dbReference>
<dbReference type="InterPro" id="IPR015413">
    <property type="entry name" value="Methionyl/Leucyl_tRNA_Synth"/>
</dbReference>
<dbReference type="PRINTS" id="PR01041">
    <property type="entry name" value="TRNASYNTHMET"/>
</dbReference>
<evidence type="ECO:0000256" key="6">
    <source>
        <dbReference type="ARBA" id="ARBA00022555"/>
    </source>
</evidence>
<dbReference type="Pfam" id="PF09334">
    <property type="entry name" value="tRNA-synt_1g"/>
    <property type="match status" value="1"/>
</dbReference>
<dbReference type="GO" id="GO:0005524">
    <property type="term" value="F:ATP binding"/>
    <property type="evidence" value="ECO:0007669"/>
    <property type="project" value="UniProtKB-UniRule"/>
</dbReference>
<keyword evidence="14 16" id="KW-0030">Aminoacyl-tRNA synthetase</keyword>
<dbReference type="InterPro" id="IPR004495">
    <property type="entry name" value="Met-tRNA-synth_bsu_C"/>
</dbReference>
<dbReference type="Gene3D" id="1.10.730.10">
    <property type="entry name" value="Isoleucyl-tRNA Synthetase, Domain 1"/>
    <property type="match status" value="1"/>
</dbReference>
<evidence type="ECO:0000256" key="8">
    <source>
        <dbReference type="ARBA" id="ARBA00022723"/>
    </source>
</evidence>
<evidence type="ECO:0000256" key="4">
    <source>
        <dbReference type="ARBA" id="ARBA00011738"/>
    </source>
</evidence>
<evidence type="ECO:0000256" key="16">
    <source>
        <dbReference type="HAMAP-Rule" id="MF_00098"/>
    </source>
</evidence>
<proteinExistence type="inferred from homology"/>
<feature type="short sequence motif" description="'HIGH' region" evidence="16">
    <location>
        <begin position="14"/>
        <end position="24"/>
    </location>
</feature>
<dbReference type="NCBIfam" id="TIGR00398">
    <property type="entry name" value="metG"/>
    <property type="match status" value="1"/>
</dbReference>
<dbReference type="GO" id="GO:0006431">
    <property type="term" value="P:methionyl-tRNA aminoacylation"/>
    <property type="evidence" value="ECO:0007669"/>
    <property type="project" value="UniProtKB-UniRule"/>
</dbReference>
<dbReference type="RefSeq" id="WP_132321487.1">
    <property type="nucleotide sequence ID" value="NZ_FWZT01000014.1"/>
</dbReference>
<evidence type="ECO:0000256" key="11">
    <source>
        <dbReference type="ARBA" id="ARBA00022840"/>
    </source>
</evidence>
<dbReference type="InterPro" id="IPR009080">
    <property type="entry name" value="tRNAsynth_Ia_anticodon-bd"/>
</dbReference>
<evidence type="ECO:0000256" key="1">
    <source>
        <dbReference type="ARBA" id="ARBA00003314"/>
    </source>
</evidence>
<comment type="function">
    <text evidence="1 16">Is required not only for elongation of protein synthesis but also for the initiation of all mRNA translation through initiator tRNA(fMet) aminoacylation.</text>
</comment>
<dbReference type="PROSITE" id="PS00178">
    <property type="entry name" value="AA_TRNA_LIGASE_I"/>
    <property type="match status" value="1"/>
</dbReference>
<keyword evidence="6 16" id="KW-0820">tRNA-binding</keyword>
<comment type="subunit">
    <text evidence="4 16">Homodimer.</text>
</comment>
<dbReference type="STRING" id="1513793.SAMN06296036_11464"/>
<dbReference type="HAMAP" id="MF_00098">
    <property type="entry name" value="Met_tRNA_synth_type1"/>
    <property type="match status" value="1"/>
</dbReference>
<dbReference type="InterPro" id="IPR002547">
    <property type="entry name" value="tRNA-bd_dom"/>
</dbReference>
<feature type="binding site" evidence="16">
    <location>
        <position position="158"/>
    </location>
    <ligand>
        <name>Zn(2+)</name>
        <dbReference type="ChEBI" id="CHEBI:29105"/>
    </ligand>
</feature>
<dbReference type="SUPFAM" id="SSF50249">
    <property type="entry name" value="Nucleic acid-binding proteins"/>
    <property type="match status" value="1"/>
</dbReference>
<dbReference type="GO" id="GO:0000049">
    <property type="term" value="F:tRNA binding"/>
    <property type="evidence" value="ECO:0007669"/>
    <property type="project" value="UniProtKB-UniRule"/>
</dbReference>
<dbReference type="NCBIfam" id="TIGR00399">
    <property type="entry name" value="metG_C_term"/>
    <property type="match status" value="1"/>
</dbReference>
<accession>A0A1Y6CD09</accession>
<comment type="similarity">
    <text evidence="3 16">Belongs to the class-I aminoacyl-tRNA synthetase family. MetG type 1 subfamily.</text>
</comment>
<keyword evidence="9 16" id="KW-0547">Nucleotide-binding</keyword>
<dbReference type="InterPro" id="IPR029038">
    <property type="entry name" value="MetRS_Zn"/>
</dbReference>
<evidence type="ECO:0000256" key="2">
    <source>
        <dbReference type="ARBA" id="ARBA00004496"/>
    </source>
</evidence>
<dbReference type="InterPro" id="IPR014729">
    <property type="entry name" value="Rossmann-like_a/b/a_fold"/>
</dbReference>
<evidence type="ECO:0000313" key="18">
    <source>
        <dbReference type="EMBL" id="SMF46595.1"/>
    </source>
</evidence>
<dbReference type="Gene3D" id="3.40.50.620">
    <property type="entry name" value="HUPs"/>
    <property type="match status" value="1"/>
</dbReference>
<dbReference type="Proteomes" id="UP000192907">
    <property type="component" value="Unassembled WGS sequence"/>
</dbReference>
<dbReference type="SUPFAM" id="SSF57770">
    <property type="entry name" value="Methionyl-tRNA synthetase (MetRS), Zn-domain"/>
    <property type="match status" value="1"/>
</dbReference>
<comment type="cofactor">
    <cofactor evidence="16">
        <name>Zn(2+)</name>
        <dbReference type="ChEBI" id="CHEBI:29105"/>
    </cofactor>
    <text evidence="16">Binds 1 zinc ion per subunit.</text>
</comment>
<feature type="domain" description="TRNA-binding" evidence="17">
    <location>
        <begin position="578"/>
        <end position="679"/>
    </location>
</feature>
<dbReference type="GO" id="GO:0004825">
    <property type="term" value="F:methionine-tRNA ligase activity"/>
    <property type="evidence" value="ECO:0007669"/>
    <property type="project" value="UniProtKB-UniRule"/>
</dbReference>
<evidence type="ECO:0000256" key="10">
    <source>
        <dbReference type="ARBA" id="ARBA00022833"/>
    </source>
</evidence>
<evidence type="ECO:0000256" key="9">
    <source>
        <dbReference type="ARBA" id="ARBA00022741"/>
    </source>
</evidence>
<dbReference type="AlphaFoldDB" id="A0A1Y6CD09"/>
<feature type="binding site" evidence="16">
    <location>
        <position position="148"/>
    </location>
    <ligand>
        <name>Zn(2+)</name>
        <dbReference type="ChEBI" id="CHEBI:29105"/>
    </ligand>
</feature>
<feature type="binding site" evidence="16">
    <location>
        <position position="332"/>
    </location>
    <ligand>
        <name>ATP</name>
        <dbReference type="ChEBI" id="CHEBI:30616"/>
    </ligand>
</feature>
<evidence type="ECO:0000256" key="13">
    <source>
        <dbReference type="ARBA" id="ARBA00022917"/>
    </source>
</evidence>
<evidence type="ECO:0000256" key="14">
    <source>
        <dbReference type="ARBA" id="ARBA00023146"/>
    </source>
</evidence>
<protein>
    <recommendedName>
        <fullName evidence="16">Methionine--tRNA ligase</fullName>
        <ecNumber evidence="16">6.1.1.10</ecNumber>
    </recommendedName>
    <alternativeName>
        <fullName evidence="16">Methionyl-tRNA synthetase</fullName>
        <shortName evidence="16">MetRS</shortName>
    </alternativeName>
</protein>
<dbReference type="CDD" id="cd02800">
    <property type="entry name" value="tRNA_bind_EcMetRS_like"/>
    <property type="match status" value="1"/>
</dbReference>
<dbReference type="InterPro" id="IPR012340">
    <property type="entry name" value="NA-bd_OB-fold"/>
</dbReference>
<dbReference type="NCBIfam" id="NF001100">
    <property type="entry name" value="PRK00133.1"/>
    <property type="match status" value="1"/>
</dbReference>
<dbReference type="InterPro" id="IPR014758">
    <property type="entry name" value="Met-tRNA_synth"/>
</dbReference>
<dbReference type="CDD" id="cd07957">
    <property type="entry name" value="Anticodon_Ia_Met"/>
    <property type="match status" value="1"/>
</dbReference>
<evidence type="ECO:0000256" key="15">
    <source>
        <dbReference type="ARBA" id="ARBA00047364"/>
    </source>
</evidence>
<keyword evidence="8 16" id="KW-0479">Metal-binding</keyword>
<dbReference type="FunFam" id="2.20.28.20:FF:000001">
    <property type="entry name" value="Methionine--tRNA ligase"/>
    <property type="match status" value="1"/>
</dbReference>
<dbReference type="PROSITE" id="PS50886">
    <property type="entry name" value="TRBD"/>
    <property type="match status" value="1"/>
</dbReference>
<organism evidence="18 19">
    <name type="scientific">Pseudobacteriovorax antillogorgiicola</name>
    <dbReference type="NCBI Taxonomy" id="1513793"/>
    <lineage>
        <taxon>Bacteria</taxon>
        <taxon>Pseudomonadati</taxon>
        <taxon>Bdellovibrionota</taxon>
        <taxon>Oligoflexia</taxon>
        <taxon>Oligoflexales</taxon>
        <taxon>Pseudobacteriovoracaceae</taxon>
        <taxon>Pseudobacteriovorax</taxon>
    </lineage>
</organism>
<evidence type="ECO:0000313" key="19">
    <source>
        <dbReference type="Proteomes" id="UP000192907"/>
    </source>
</evidence>
<evidence type="ECO:0000256" key="3">
    <source>
        <dbReference type="ARBA" id="ARBA00008258"/>
    </source>
</evidence>
<gene>
    <name evidence="16" type="primary">metG</name>
    <name evidence="18" type="ORF">SAMN06296036_11464</name>
</gene>
<keyword evidence="10 16" id="KW-0862">Zinc</keyword>
<evidence type="ECO:0000256" key="7">
    <source>
        <dbReference type="ARBA" id="ARBA00022598"/>
    </source>
</evidence>
<dbReference type="GO" id="GO:0046872">
    <property type="term" value="F:metal ion binding"/>
    <property type="evidence" value="ECO:0007669"/>
    <property type="project" value="UniProtKB-KW"/>
</dbReference>
<keyword evidence="12 16" id="KW-0694">RNA-binding</keyword>
<feature type="binding site" evidence="16">
    <location>
        <position position="161"/>
    </location>
    <ligand>
        <name>Zn(2+)</name>
        <dbReference type="ChEBI" id="CHEBI:29105"/>
    </ligand>
</feature>
<sequence>MTKKRNILITPALPYANGQIHLGHMLEHLMVDIWARYFKMQGHDCQLICADDTHGAPIMLSAQKQGITPEQLIDQARKDHLRDFEGFEVAYDNYSSTNTENNEALAASIFEALSKGNHLERKSLKQAYCEHDKMFLPDRFVKGTCPKCGAEEQYGDGCEVCGTVYSAHELKKPFCSLCGNQPVQKESEHLFIRLQDFKDFLKEWVPQHTGASIKNKLDEWLKDDQLQSWCISRDEPYFGFEIPGHPKKYYYVWFDAPVGYMASFKEWCDRNDRNFEEEWNREDREIYHVIGKDIVYHHSLFWPSMLKASGYRTPSKIMVHGMLNVNGTKMSKSRGTFIMVQTYLKHMEAAYMRYYLACKINSGVDDLDLNLQDFVSRVNSDLIGKITNVASRGASMLHKLDGTMGSLSTEGRELVEKALKIGETVAQHYEQADFSKAMIGIRDIADEANKYFDHYEPWKLIKTDQDKTKEVLTTILNLFRIMAIYLKPVLPSYTAKVEELFNEGPYTWENATEVLENHGIKPFKHLLKRIDPKQVEAIQNETKEFLGQQGQQAKKKTKSKAKASKNSDEIADTIDFDQFMKVDLRVAKIVDAKPVEGADKLLQLTLDIGKAGQKNVFAGIKSAYKPEDLVGRLTVMVANLAPRKMKFGMSEGMVLAAGDGKDIHILSPDSGAQPGQRIS</sequence>
<dbReference type="InterPro" id="IPR041872">
    <property type="entry name" value="Anticodon_Met"/>
</dbReference>
<comment type="catalytic activity">
    <reaction evidence="15 16">
        <text>tRNA(Met) + L-methionine + ATP = L-methionyl-tRNA(Met) + AMP + diphosphate</text>
        <dbReference type="Rhea" id="RHEA:13481"/>
        <dbReference type="Rhea" id="RHEA-COMP:9667"/>
        <dbReference type="Rhea" id="RHEA-COMP:9698"/>
        <dbReference type="ChEBI" id="CHEBI:30616"/>
        <dbReference type="ChEBI" id="CHEBI:33019"/>
        <dbReference type="ChEBI" id="CHEBI:57844"/>
        <dbReference type="ChEBI" id="CHEBI:78442"/>
        <dbReference type="ChEBI" id="CHEBI:78530"/>
        <dbReference type="ChEBI" id="CHEBI:456215"/>
        <dbReference type="EC" id="6.1.1.10"/>
    </reaction>
</comment>
<dbReference type="FunFam" id="2.40.50.140:FF:000042">
    <property type="entry name" value="Methionine--tRNA ligase"/>
    <property type="match status" value="1"/>
</dbReference>
<dbReference type="InterPro" id="IPR033911">
    <property type="entry name" value="MetRS_core"/>
</dbReference>
<dbReference type="Gene3D" id="2.40.50.140">
    <property type="entry name" value="Nucleic acid-binding proteins"/>
    <property type="match status" value="1"/>
</dbReference>
<keyword evidence="11 16" id="KW-0067">ATP-binding</keyword>
<dbReference type="InterPro" id="IPR023458">
    <property type="entry name" value="Met-tRNA_ligase_1"/>
</dbReference>
<dbReference type="GO" id="GO:0005829">
    <property type="term" value="C:cytosol"/>
    <property type="evidence" value="ECO:0007669"/>
    <property type="project" value="TreeGrafter"/>
</dbReference>
<dbReference type="EC" id="6.1.1.10" evidence="16"/>
<name>A0A1Y6CD09_9BACT</name>
<comment type="subcellular location">
    <subcellularLocation>
        <location evidence="2 16">Cytoplasm</location>
    </subcellularLocation>
</comment>
<evidence type="ECO:0000256" key="5">
    <source>
        <dbReference type="ARBA" id="ARBA00022490"/>
    </source>
</evidence>
<keyword evidence="7 16" id="KW-0436">Ligase</keyword>
<dbReference type="SUPFAM" id="SSF52374">
    <property type="entry name" value="Nucleotidylyl transferase"/>
    <property type="match status" value="1"/>
</dbReference>